<gene>
    <name evidence="1" type="ORF">QAD02_012327</name>
</gene>
<accession>A0ACC2NZ45</accession>
<organism evidence="1 2">
    <name type="scientific">Eretmocerus hayati</name>
    <dbReference type="NCBI Taxonomy" id="131215"/>
    <lineage>
        <taxon>Eukaryota</taxon>
        <taxon>Metazoa</taxon>
        <taxon>Ecdysozoa</taxon>
        <taxon>Arthropoda</taxon>
        <taxon>Hexapoda</taxon>
        <taxon>Insecta</taxon>
        <taxon>Pterygota</taxon>
        <taxon>Neoptera</taxon>
        <taxon>Endopterygota</taxon>
        <taxon>Hymenoptera</taxon>
        <taxon>Apocrita</taxon>
        <taxon>Proctotrupomorpha</taxon>
        <taxon>Chalcidoidea</taxon>
        <taxon>Aphelinidae</taxon>
        <taxon>Aphelininae</taxon>
        <taxon>Eretmocerus</taxon>
    </lineage>
</organism>
<evidence type="ECO:0000313" key="1">
    <source>
        <dbReference type="EMBL" id="KAJ8676540.1"/>
    </source>
</evidence>
<proteinExistence type="predicted"/>
<sequence>MAIDDDYNLAANRPPDIATSGVVAIFFHLLKASLGSGILFIPHSFQIAGWVSAIVCSLIIGTLVIHTAVVTVQCSQELCKRARVPSLDFAGTCEMSFKLGPKPLQNLGKTFATFTNIIVCTSQFKTAVVYTLYIATAFMQVIEHNLHLDMHVRFYIMLFLPFFLLLSLIPNFAWLAPFSIIGSIFLFSGLIGTTFYLLADFPSPSRMQKFTSFDQIPLYCTFFLFAMHLMTVLLPLENTMKKPEKMPCIIVCAMTVNIMTNLTFGFLGYNKYIELCDTVIKNLPMDQALAQMIKVVIALSVLFTYGLMYMVPVKILWPMIASKVGDKFAYEAIFRMFGVFLTTSLAAAVPHMLPLLGLLTALTVTTIILFIPILIELATKWDYSSKAFRVLLLTKNFVIGVLWFLLVLFGVTGNLHEIIVDMKGLKPPEDPKCIS</sequence>
<reference evidence="1" key="1">
    <citation type="submission" date="2023-04" db="EMBL/GenBank/DDBJ databases">
        <title>A chromosome-level genome assembly of the parasitoid wasp Eretmocerus hayati.</title>
        <authorList>
            <person name="Zhong Y."/>
            <person name="Liu S."/>
            <person name="Liu Y."/>
        </authorList>
    </citation>
    <scope>NUCLEOTIDE SEQUENCE</scope>
    <source>
        <strain evidence="1">ZJU_SS_LIU_2023</strain>
    </source>
</reference>
<name>A0ACC2NZ45_9HYME</name>
<dbReference type="EMBL" id="CM056742">
    <property type="protein sequence ID" value="KAJ8676540.1"/>
    <property type="molecule type" value="Genomic_DNA"/>
</dbReference>
<keyword evidence="2" id="KW-1185">Reference proteome</keyword>
<evidence type="ECO:0000313" key="2">
    <source>
        <dbReference type="Proteomes" id="UP001239111"/>
    </source>
</evidence>
<dbReference type="Proteomes" id="UP001239111">
    <property type="component" value="Chromosome 2"/>
</dbReference>
<protein>
    <submittedName>
        <fullName evidence="1">Uncharacterized protein</fullName>
    </submittedName>
</protein>
<comment type="caution">
    <text evidence="1">The sequence shown here is derived from an EMBL/GenBank/DDBJ whole genome shotgun (WGS) entry which is preliminary data.</text>
</comment>